<proteinExistence type="predicted"/>
<evidence type="ECO:0000256" key="2">
    <source>
        <dbReference type="SAM" id="SignalP"/>
    </source>
</evidence>
<dbReference type="AlphaFoldDB" id="A0A1Q8VPX8"/>
<accession>A0A1Q8VPX8</accession>
<evidence type="ECO:0000313" key="3">
    <source>
        <dbReference type="EMBL" id="OLO50134.1"/>
    </source>
</evidence>
<reference evidence="3 4" key="1">
    <citation type="submission" date="2016-12" db="EMBL/GenBank/DDBJ databases">
        <title>Genomic comparison of strains in the 'Actinomyces naeslundii' group.</title>
        <authorList>
            <person name="Mughal S.R."/>
            <person name="Do T."/>
            <person name="Gilbert S.C."/>
            <person name="Witherden E.A."/>
            <person name="Didelot X."/>
            <person name="Beighton D."/>
        </authorList>
    </citation>
    <scope>NUCLEOTIDE SEQUENCE [LARGE SCALE GENOMIC DNA]</scope>
    <source>
        <strain evidence="3 4">P6N</strain>
    </source>
</reference>
<dbReference type="EMBL" id="MSKL01000009">
    <property type="protein sequence ID" value="OLO50134.1"/>
    <property type="molecule type" value="Genomic_DNA"/>
</dbReference>
<sequence length="235" mass="24008">MARAENRPASRAGARRRAAALGCLLLAGSLALTGCSSNDSKPGGKAPATNRAGSAAPSTSAPSAAATASGTAGTVTAASLSDTQLGYTITAIPAGLDTKRVAILEDFVAYDHMSWKLWVGGGQDTSKVPTVTTGNLQQQLISDADNLKNKGQKVKTPVKVAISEVAMSADGQSATVSYCVDLTQVTYVDAQGKDVTDPSNKARIPAKNTMVPGSDGHWLASEEEETGEPNTCKVG</sequence>
<protein>
    <recommendedName>
        <fullName evidence="5">Lipoprotein</fullName>
    </recommendedName>
</protein>
<comment type="caution">
    <text evidence="3">The sequence shown here is derived from an EMBL/GenBank/DDBJ whole genome shotgun (WGS) entry which is preliminary data.</text>
</comment>
<feature type="region of interest" description="Disordered" evidence="1">
    <location>
        <begin position="206"/>
        <end position="235"/>
    </location>
</feature>
<feature type="signal peptide" evidence="2">
    <location>
        <begin position="1"/>
        <end position="33"/>
    </location>
</feature>
<gene>
    <name evidence="3" type="ORF">BKH28_04740</name>
</gene>
<evidence type="ECO:0000256" key="1">
    <source>
        <dbReference type="SAM" id="MobiDB-lite"/>
    </source>
</evidence>
<evidence type="ECO:0000313" key="4">
    <source>
        <dbReference type="Proteomes" id="UP000186394"/>
    </source>
</evidence>
<dbReference type="Proteomes" id="UP000186394">
    <property type="component" value="Unassembled WGS sequence"/>
</dbReference>
<dbReference type="PROSITE" id="PS51257">
    <property type="entry name" value="PROKAR_LIPOPROTEIN"/>
    <property type="match status" value="1"/>
</dbReference>
<evidence type="ECO:0008006" key="5">
    <source>
        <dbReference type="Google" id="ProtNLM"/>
    </source>
</evidence>
<feature type="chain" id="PRO_5039317044" description="Lipoprotein" evidence="2">
    <location>
        <begin position="34"/>
        <end position="235"/>
    </location>
</feature>
<feature type="compositionally biased region" description="Low complexity" evidence="1">
    <location>
        <begin position="52"/>
        <end position="66"/>
    </location>
</feature>
<organism evidence="3 4">
    <name type="scientific">Actinomyces oris</name>
    <dbReference type="NCBI Taxonomy" id="544580"/>
    <lineage>
        <taxon>Bacteria</taxon>
        <taxon>Bacillati</taxon>
        <taxon>Actinomycetota</taxon>
        <taxon>Actinomycetes</taxon>
        <taxon>Actinomycetales</taxon>
        <taxon>Actinomycetaceae</taxon>
        <taxon>Actinomyces</taxon>
    </lineage>
</organism>
<dbReference type="RefSeq" id="WP_075417713.1">
    <property type="nucleotide sequence ID" value="NZ_MSKL01000009.1"/>
</dbReference>
<name>A0A1Q8VPX8_9ACTO</name>
<keyword evidence="2" id="KW-0732">Signal</keyword>
<feature type="region of interest" description="Disordered" evidence="1">
    <location>
        <begin position="36"/>
        <end position="66"/>
    </location>
</feature>
<dbReference type="OrthoDB" id="3258864at2"/>